<dbReference type="Proteomes" id="UP000515744">
    <property type="component" value="Chromosome"/>
</dbReference>
<evidence type="ECO:0000256" key="3">
    <source>
        <dbReference type="PROSITE-ProRule" id="PRU00023"/>
    </source>
</evidence>
<dbReference type="Pfam" id="PF12796">
    <property type="entry name" value="Ank_2"/>
    <property type="match status" value="11"/>
</dbReference>
<organism evidence="4 5">
    <name type="scientific">Wolbachia pipientis</name>
    <dbReference type="NCBI Taxonomy" id="955"/>
    <lineage>
        <taxon>Bacteria</taxon>
        <taxon>Pseudomonadati</taxon>
        <taxon>Pseudomonadota</taxon>
        <taxon>Alphaproteobacteria</taxon>
        <taxon>Rickettsiales</taxon>
        <taxon>Anaplasmataceae</taxon>
        <taxon>Wolbachieae</taxon>
        <taxon>Wolbachia</taxon>
    </lineage>
</organism>
<feature type="repeat" description="ANK" evidence="3">
    <location>
        <begin position="1720"/>
        <end position="1752"/>
    </location>
</feature>
<dbReference type="PROSITE" id="PS50088">
    <property type="entry name" value="ANK_REPEAT"/>
    <property type="match status" value="23"/>
</dbReference>
<feature type="repeat" description="ANK" evidence="3">
    <location>
        <begin position="988"/>
        <end position="1020"/>
    </location>
</feature>
<feature type="repeat" description="ANK" evidence="3">
    <location>
        <begin position="1273"/>
        <end position="1301"/>
    </location>
</feature>
<dbReference type="SUPFAM" id="SSF48403">
    <property type="entry name" value="Ankyrin repeat"/>
    <property type="match status" value="5"/>
</dbReference>
<reference evidence="4 5" key="2">
    <citation type="journal article" date="2020" name="Mol. Biol. Evol.">
        <title>Life and death of selfish genes: comparative genomics reveals the dynamic evolution of cytoplasmic incompatibility.</title>
        <authorList>
            <person name="Martinez J."/>
            <person name="Klasson L."/>
            <person name="Welch J."/>
            <person name="Jiggins F.M."/>
        </authorList>
    </citation>
    <scope>NUCLEOTIDE SEQUENCE [LARGE SCALE GENOMIC DNA]</scope>
    <source>
        <strain evidence="4">WStv</strain>
    </source>
</reference>
<feature type="repeat" description="ANK" evidence="3">
    <location>
        <begin position="1687"/>
        <end position="1719"/>
    </location>
</feature>
<dbReference type="SMART" id="SM00248">
    <property type="entry name" value="ANK"/>
    <property type="match status" value="29"/>
</dbReference>
<dbReference type="RefSeq" id="WP_182158592.1">
    <property type="nucleotide sequence ID" value="NZ_CP050531.1"/>
</dbReference>
<dbReference type="GO" id="GO:0045944">
    <property type="term" value="P:positive regulation of transcription by RNA polymerase II"/>
    <property type="evidence" value="ECO:0007669"/>
    <property type="project" value="TreeGrafter"/>
</dbReference>
<feature type="repeat" description="ANK" evidence="3">
    <location>
        <begin position="1087"/>
        <end position="1119"/>
    </location>
</feature>
<feature type="repeat" description="ANK" evidence="3">
    <location>
        <begin position="1918"/>
        <end position="1950"/>
    </location>
</feature>
<feature type="repeat" description="ANK" evidence="3">
    <location>
        <begin position="1885"/>
        <end position="1917"/>
    </location>
</feature>
<evidence type="ECO:0000313" key="5">
    <source>
        <dbReference type="Proteomes" id="UP000515744"/>
    </source>
</evidence>
<dbReference type="PANTHER" id="PTHR24193:SF121">
    <property type="entry name" value="ADA2A-CONTAINING COMPLEX COMPONENT 3, ISOFORM D"/>
    <property type="match status" value="1"/>
</dbReference>
<feature type="repeat" description="ANK" evidence="3">
    <location>
        <begin position="1986"/>
        <end position="2018"/>
    </location>
</feature>
<evidence type="ECO:0000313" key="4">
    <source>
        <dbReference type="EMBL" id="QMV46176.1"/>
    </source>
</evidence>
<evidence type="ECO:0000256" key="1">
    <source>
        <dbReference type="ARBA" id="ARBA00022737"/>
    </source>
</evidence>
<dbReference type="InterPro" id="IPR002110">
    <property type="entry name" value="Ankyrin_rpt"/>
</dbReference>
<dbReference type="Gene3D" id="1.25.40.20">
    <property type="entry name" value="Ankyrin repeat-containing domain"/>
    <property type="match status" value="11"/>
</dbReference>
<keyword evidence="1" id="KW-0677">Repeat</keyword>
<feature type="repeat" description="ANK" evidence="3">
    <location>
        <begin position="1584"/>
        <end position="1616"/>
    </location>
</feature>
<dbReference type="PRINTS" id="PR01415">
    <property type="entry name" value="ANKYRIN"/>
</dbReference>
<feature type="repeat" description="ANK" evidence="3">
    <location>
        <begin position="1120"/>
        <end position="1152"/>
    </location>
</feature>
<reference evidence="5" key="1">
    <citation type="journal article" date="2020" name="Mol. Biol.">
        <title>Life and death of selfish genes: comparative genomics reveals the dynamic evolution of cytoplasmic incompatibility.</title>
        <authorList>
            <person name="Martinez J."/>
            <person name="Klasson L."/>
            <person name="Welch J."/>
            <person name="Jiggins F.M."/>
        </authorList>
    </citation>
    <scope>NUCLEOTIDE SEQUENCE [LARGE SCALE GENOMIC DNA]</scope>
</reference>
<dbReference type="InterPro" id="IPR036770">
    <property type="entry name" value="Ankyrin_rpt-contain_sf"/>
</dbReference>
<feature type="repeat" description="ANK" evidence="3">
    <location>
        <begin position="1788"/>
        <end position="1820"/>
    </location>
</feature>
<dbReference type="InterPro" id="IPR050663">
    <property type="entry name" value="Ankyrin-SOCS_Box"/>
</dbReference>
<feature type="repeat" description="ANK" evidence="3">
    <location>
        <begin position="1153"/>
        <end position="1185"/>
    </location>
</feature>
<feature type="repeat" description="ANK" evidence="3">
    <location>
        <begin position="1492"/>
        <end position="1524"/>
    </location>
</feature>
<sequence length="2404" mass="269600">MIDSHLEDIKKYKDKDDLLLIRESEIPFIIRMEEFYTDRSKWESISYSLWNNNDLLPSSGLLENVDNVMEYKDKLRNDYEKIVKEYIEDFGNSTSIIQHNQKLDKNISTSVGQDEERIGVMILKNITPDRVEVSSSGTDLIFRDKKSNHMIKIKDWDHNESYRISRLEFDLGLEPIKILRLNRFSLSEVKEIQSLIDKASENYQSRNEYTSKVETDFKCLVSTAGFANKNSTYQCLGYSSLQDQVSFTENSCSLEQLSEFRDKLSDTQVSALSRALQNNLLLNAYGQEVIDQCSKLMVTEESDQKSKISSMVKSIVKKDLEDSILNNSPLATSTTNGICNLDKKLCGEAMKEAVNGVYEKVDTKKMLRLIHDCSSITQSVQGYVAVFDAMQRKNDLNNNAVFKLAYYVKEIMEKDNCRSLHPEERSNLEELKSKLPESVKNVVFSSEVCIKNVKFNEYLYAVDFESNRELKLSTSDENRRQVFTWGAGEKPTEHGIQQGLWEIGLDGYNLYIKNVGYHGEYLYAALDSLNYDKVRRKVFTWTPQTKDSQSAWKAEPYGDNVYIMNVKQNEYLYAAEFKRSDNDGRRRHVFTWIPQTKDSQFVWKVEDCGSTHKGCDIQEIDSKVSLGPDPFKAIGVKDKLNSTQILELSQELQNIFSLNGHDPSAVNQCFKLVLESDQQVVSKISSVVENVRDLVSPLESKLGLGSCASNREKGNTDSCPAFMRDIHNKLNTNERKNINVDEKDVITSGNARLDTEHFPIQEVVINDDINGKKSLKRTLDFRQLMKQVDKDLSIKPVPMVMKDKNDLLIKLSISATDLQQDVITVRLKDALINKWYKKLQIIFDNASVEIDDKLDLKSSFFISDEKIIVVRPQDIEENSKLIISKKAGHYTYLHDKYDLIVTNAFNAGIEANELCIIYFRDFYKEPKMKTLSIKFTDKEILLSNEIDKIYNSDSIDKLNNVSSIVNSQESSIHLEVPSSGDINAKGELDRTLLHLASEVGEFDKVKLLLDRGANIEAQDKFGYTPIFLATQSGKWSIVRLLLDKGANIDAQDKEGQTLLHFAVSGNNLDMIQFLLDRGANIEVQDDFGYTPILYAAQSGKWDVVKLLISNGAKFNNETTVQGTPLHFAVQEGNLNMVRFLLDEGADIESQDKDNKKPLHLAVDANRLSVVKLLLDRGANVNVTDMYGKTPLDLAVEEDMIEVLKKAQLDQGLLINARDGNLDKVKDLIAQGANLETKDNNDNTTLHNACSNGHLKVVEYLIEKGASVKAKNKDGKTPLDLAVQKGYTDILQTIEQLQSDLNEKLLSAVKNGDLNKVEDLISQGTSLEVKDSNGNTLLHYASQNDHLEVVEYLIEKGASLRAKNKDGETPLDLAVQKNYIGIIEFLKKTQLDLDKELLAVANGDDLNRVKDLVSQGASLEAKDNSNNTPLHNACNNGHVKVVEYLVEEGASLKAKNKDGEAPLHVAVQHDGTFEVIEFILSRDLSGINDITNNGRTPLHLAIQGNKLNTVELLLRKGASIAVKDKNGKTPLDLAKQEDYTNIIEMIEEVQSGLDEKLLMAVKDNNLNEVGDLINRNANVNAKDKYSWTPLHWAVFKNRLEVAGFLVKKGADINAASENLYGSRPIHIAVENNNKDVVEFLVSKGVDVNDTDKQGYTPLHYAAWRGRSGVAKFLIEKGADINAADTSTSGKKPIHVAAENNSESVIEFLLEKGVGVDEADKNGWTPLHYAAKFDQLEVAKFLIEKGANINSADTSTSGKKPIHVAAEENNKNIIELLLSKGVSVNDTDKDGWTPLHWASWSGNLGVVEYLIGKEANISAKDHGGKTPLDVAKDQKYDNTAEYLQQTELQLNEQLLAAVQGGDFKKVKDLVNRGASLDDANIDAQDKEGKTPLHFAAQEGDLGMVQFFLDRGAKIEAKDRYGWTPLHFAASSDRFDIVKFLFNKNANIKARDIYGDTPLHVATQYSSKLEIVEFLLDKNANDINDVTNDRSTLLHVAVEGNKLDTVKFLLDRGADIEVKDIHNQTPLGLAIQKGYTNIVKALEQERLGKELFTAVREFNLPRVEELISRGANVDTKNKNGKTPLDVAINTKNVLEENHESLDSSLLFTQQGHIVRVLEQEQLRRKLFTAVREENLPKVRELISQGADVDAKKDGKTPLDIAKEKLRERGKNEECSDIVQCLEKLKQKRGEAVQRKRRHLLSELLGSSNQPEIAASSGTRPSSWINNCISWAKKLAASTFSIIPALPSQYNIADKNNVKSDNKNIPQTVGWNKFLNNENIALASCVADALDNTPSRRYQGLMSKGVEVVPSRRVAVDFALKKFNSFVEDKIRNLESKEQARVRVELKDAYPEIIASLERGVEFSGNVGLDNVLEKSKKRFCTNFLQKDKVSTCLSGIGVTKLGGNINR</sequence>
<feature type="repeat" description="ANK" evidence="3">
    <location>
        <begin position="1652"/>
        <end position="1684"/>
    </location>
</feature>
<dbReference type="Pfam" id="PF00023">
    <property type="entry name" value="Ank"/>
    <property type="match status" value="3"/>
</dbReference>
<feature type="repeat" description="ANK" evidence="3">
    <location>
        <begin position="1054"/>
        <end position="1086"/>
    </location>
</feature>
<feature type="repeat" description="ANK" evidence="3">
    <location>
        <begin position="1021"/>
        <end position="1053"/>
    </location>
</feature>
<dbReference type="PROSITE" id="PS50297">
    <property type="entry name" value="ANK_REP_REGION"/>
    <property type="match status" value="22"/>
</dbReference>
<feature type="repeat" description="ANK" evidence="3">
    <location>
        <begin position="1619"/>
        <end position="1651"/>
    </location>
</feature>
<name>A0A7G5CAE2_WOLPI</name>
<keyword evidence="2 3" id="KW-0040">ANK repeat</keyword>
<feature type="repeat" description="ANK" evidence="3">
    <location>
        <begin position="1755"/>
        <end position="1787"/>
    </location>
</feature>
<protein>
    <submittedName>
        <fullName evidence="4">Uncharacterized protein</fullName>
    </submittedName>
</protein>
<dbReference type="EMBL" id="CP050531">
    <property type="protein sequence ID" value="QMV46176.1"/>
    <property type="molecule type" value="Genomic_DNA"/>
</dbReference>
<dbReference type="GO" id="GO:0000976">
    <property type="term" value="F:transcription cis-regulatory region binding"/>
    <property type="evidence" value="ECO:0007669"/>
    <property type="project" value="TreeGrafter"/>
</dbReference>
<dbReference type="CDD" id="cd23667">
    <property type="entry name" value="beta-trefoil_Ricin_CqDVP-like"/>
    <property type="match status" value="1"/>
</dbReference>
<feature type="repeat" description="ANK" evidence="3">
    <location>
        <begin position="1240"/>
        <end position="1272"/>
    </location>
</feature>
<dbReference type="PANTHER" id="PTHR24193">
    <property type="entry name" value="ANKYRIN REPEAT PROTEIN"/>
    <property type="match status" value="1"/>
</dbReference>
<feature type="repeat" description="ANK" evidence="3">
    <location>
        <begin position="1424"/>
        <end position="1456"/>
    </location>
</feature>
<gene>
    <name evidence="4" type="ORF">HC358_03815</name>
</gene>
<evidence type="ECO:0000256" key="2">
    <source>
        <dbReference type="ARBA" id="ARBA00023043"/>
    </source>
</evidence>
<proteinExistence type="predicted"/>
<accession>A0A7G5CAE2</accession>
<feature type="repeat" description="ANK" evidence="3">
    <location>
        <begin position="1186"/>
        <end position="1219"/>
    </location>
</feature>
<feature type="repeat" description="ANK" evidence="3">
    <location>
        <begin position="1332"/>
        <end position="1364"/>
    </location>
</feature>
<feature type="repeat" description="ANK" evidence="3">
    <location>
        <begin position="1951"/>
        <end position="1978"/>
    </location>
</feature>